<feature type="signal peptide" evidence="1">
    <location>
        <begin position="1"/>
        <end position="18"/>
    </location>
</feature>
<organism evidence="2 3">
    <name type="scientific">Aspergillus cavernicola</name>
    <dbReference type="NCBI Taxonomy" id="176166"/>
    <lineage>
        <taxon>Eukaryota</taxon>
        <taxon>Fungi</taxon>
        <taxon>Dikarya</taxon>
        <taxon>Ascomycota</taxon>
        <taxon>Pezizomycotina</taxon>
        <taxon>Eurotiomycetes</taxon>
        <taxon>Eurotiomycetidae</taxon>
        <taxon>Eurotiales</taxon>
        <taxon>Aspergillaceae</taxon>
        <taxon>Aspergillus</taxon>
        <taxon>Aspergillus subgen. Nidulantes</taxon>
    </lineage>
</organism>
<reference evidence="2 3" key="1">
    <citation type="submission" date="2024-07" db="EMBL/GenBank/DDBJ databases">
        <title>Section-level genome sequencing and comparative genomics of Aspergillus sections Usti and Cavernicolus.</title>
        <authorList>
            <consortium name="Lawrence Berkeley National Laboratory"/>
            <person name="Nybo J.L."/>
            <person name="Vesth T.C."/>
            <person name="Theobald S."/>
            <person name="Frisvad J.C."/>
            <person name="Larsen T.O."/>
            <person name="Kjaerboelling I."/>
            <person name="Rothschild-Mancinelli K."/>
            <person name="Lyhne E.K."/>
            <person name="Kogle M.E."/>
            <person name="Barry K."/>
            <person name="Clum A."/>
            <person name="Na H."/>
            <person name="Ledsgaard L."/>
            <person name="Lin J."/>
            <person name="Lipzen A."/>
            <person name="Kuo A."/>
            <person name="Riley R."/>
            <person name="Mondo S."/>
            <person name="LaButti K."/>
            <person name="Haridas S."/>
            <person name="Pangalinan J."/>
            <person name="Salamov A.A."/>
            <person name="Simmons B.A."/>
            <person name="Magnuson J.K."/>
            <person name="Chen J."/>
            <person name="Drula E."/>
            <person name="Henrissat B."/>
            <person name="Wiebenga A."/>
            <person name="Lubbers R.J."/>
            <person name="Gomes A.C."/>
            <person name="Makela M.R."/>
            <person name="Stajich J."/>
            <person name="Grigoriev I.V."/>
            <person name="Mortensen U.H."/>
            <person name="De vries R.P."/>
            <person name="Baker S.E."/>
            <person name="Andersen M.R."/>
        </authorList>
    </citation>
    <scope>NUCLEOTIDE SEQUENCE [LARGE SCALE GENOMIC DNA]</scope>
    <source>
        <strain evidence="2 3">CBS 600.67</strain>
    </source>
</reference>
<evidence type="ECO:0000313" key="2">
    <source>
        <dbReference type="EMBL" id="KAL2825726.1"/>
    </source>
</evidence>
<proteinExistence type="predicted"/>
<sequence>MRFLAPLAVGALARFAAAASQGPLVPAVTIYDDPYYQGEKITFPPDGTCQSLGSDNDKCAGEGGAVIIFSIPQIAEGVTWSGIICGVLTT</sequence>
<name>A0ABR4IDB3_9EURO</name>
<dbReference type="Proteomes" id="UP001610335">
    <property type="component" value="Unassembled WGS sequence"/>
</dbReference>
<keyword evidence="1" id="KW-0732">Signal</keyword>
<accession>A0ABR4IDB3</accession>
<feature type="chain" id="PRO_5045084514" evidence="1">
    <location>
        <begin position="19"/>
        <end position="90"/>
    </location>
</feature>
<keyword evidence="3" id="KW-1185">Reference proteome</keyword>
<dbReference type="EMBL" id="JBFXLS010000034">
    <property type="protein sequence ID" value="KAL2825726.1"/>
    <property type="molecule type" value="Genomic_DNA"/>
</dbReference>
<evidence type="ECO:0000256" key="1">
    <source>
        <dbReference type="SAM" id="SignalP"/>
    </source>
</evidence>
<gene>
    <name evidence="2" type="ORF">BDW59DRAFT_161402</name>
</gene>
<evidence type="ECO:0000313" key="3">
    <source>
        <dbReference type="Proteomes" id="UP001610335"/>
    </source>
</evidence>
<comment type="caution">
    <text evidence="2">The sequence shown here is derived from an EMBL/GenBank/DDBJ whole genome shotgun (WGS) entry which is preliminary data.</text>
</comment>
<protein>
    <submittedName>
        <fullName evidence="2">Uncharacterized protein</fullName>
    </submittedName>
</protein>